<accession>A0ABQ6B617</accession>
<evidence type="ECO:0000256" key="1">
    <source>
        <dbReference type="SAM" id="Phobius"/>
    </source>
</evidence>
<evidence type="ECO:0000313" key="3">
    <source>
        <dbReference type="Proteomes" id="UP001156905"/>
    </source>
</evidence>
<feature type="transmembrane region" description="Helical" evidence="1">
    <location>
        <begin position="20"/>
        <end position="39"/>
    </location>
</feature>
<feature type="transmembrane region" description="Helical" evidence="1">
    <location>
        <begin position="60"/>
        <end position="80"/>
    </location>
</feature>
<reference evidence="3" key="1">
    <citation type="journal article" date="2019" name="Int. J. Syst. Evol. Microbiol.">
        <title>The Global Catalogue of Microorganisms (GCM) 10K type strain sequencing project: providing services to taxonomists for standard genome sequencing and annotation.</title>
        <authorList>
            <consortium name="The Broad Institute Genomics Platform"/>
            <consortium name="The Broad Institute Genome Sequencing Center for Infectious Disease"/>
            <person name="Wu L."/>
            <person name="Ma J."/>
        </authorList>
    </citation>
    <scope>NUCLEOTIDE SEQUENCE [LARGE SCALE GENOMIC DNA]</scope>
    <source>
        <strain evidence="3">NBRC 102520</strain>
    </source>
</reference>
<dbReference type="Proteomes" id="UP001156905">
    <property type="component" value="Unassembled WGS sequence"/>
</dbReference>
<dbReference type="EMBL" id="BSOW01000022">
    <property type="protein sequence ID" value="GLR88894.1"/>
    <property type="molecule type" value="Genomic_DNA"/>
</dbReference>
<organism evidence="2 3">
    <name type="scientific">Bradyrhizobium iriomotense</name>
    <dbReference type="NCBI Taxonomy" id="441950"/>
    <lineage>
        <taxon>Bacteria</taxon>
        <taxon>Pseudomonadati</taxon>
        <taxon>Pseudomonadota</taxon>
        <taxon>Alphaproteobacteria</taxon>
        <taxon>Hyphomicrobiales</taxon>
        <taxon>Nitrobacteraceae</taxon>
        <taxon>Bradyrhizobium</taxon>
    </lineage>
</organism>
<feature type="transmembrane region" description="Helical" evidence="1">
    <location>
        <begin position="118"/>
        <end position="141"/>
    </location>
</feature>
<sequence>MIVAVVSLIATSLIGKDRHLIPYFFWLMALGALGSIAYISMNALSLQKSITFDIGNQKLLVIRIMLGAMFGLILALPFGFGGFEHFIQTLDAIKATTSSGATTATDAKMAATLSAEDAMMAVTLLMPFVFGFSTTLVLIIINRLLDAIGVIFGKPPNTQSDNVSH</sequence>
<comment type="caution">
    <text evidence="2">The sequence shown here is derived from an EMBL/GenBank/DDBJ whole genome shotgun (WGS) entry which is preliminary data.</text>
</comment>
<keyword evidence="1" id="KW-0472">Membrane</keyword>
<gene>
    <name evidence="2" type="ORF">GCM10007857_56070</name>
</gene>
<keyword evidence="3" id="KW-1185">Reference proteome</keyword>
<evidence type="ECO:0000313" key="2">
    <source>
        <dbReference type="EMBL" id="GLR88894.1"/>
    </source>
</evidence>
<keyword evidence="1" id="KW-1133">Transmembrane helix</keyword>
<keyword evidence="1" id="KW-0812">Transmembrane</keyword>
<name>A0ABQ6B617_9BRAD</name>
<proteinExistence type="predicted"/>
<protein>
    <submittedName>
        <fullName evidence="2">Uncharacterized protein</fullName>
    </submittedName>
</protein>